<feature type="transmembrane region" description="Helical" evidence="1">
    <location>
        <begin position="348"/>
        <end position="368"/>
    </location>
</feature>
<dbReference type="Proteomes" id="UP000186309">
    <property type="component" value="Chromosome"/>
</dbReference>
<feature type="transmembrane region" description="Helical" evidence="1">
    <location>
        <begin position="169"/>
        <end position="187"/>
    </location>
</feature>
<feature type="transmembrane region" description="Helical" evidence="1">
    <location>
        <begin position="218"/>
        <end position="242"/>
    </location>
</feature>
<feature type="transmembrane region" description="Helical" evidence="1">
    <location>
        <begin position="380"/>
        <end position="396"/>
    </location>
</feature>
<proteinExistence type="predicted"/>
<evidence type="ECO:0000313" key="2">
    <source>
        <dbReference type="EMBL" id="APW62745.1"/>
    </source>
</evidence>
<evidence type="ECO:0000256" key="1">
    <source>
        <dbReference type="SAM" id="Phobius"/>
    </source>
</evidence>
<dbReference type="EMBL" id="CP019082">
    <property type="protein sequence ID" value="APW62745.1"/>
    <property type="molecule type" value="Genomic_DNA"/>
</dbReference>
<protein>
    <recommendedName>
        <fullName evidence="4">Glycosyltransferase RgtA/B/C/D-like domain-containing protein</fullName>
    </recommendedName>
</protein>
<dbReference type="OrthoDB" id="272013at2"/>
<evidence type="ECO:0008006" key="4">
    <source>
        <dbReference type="Google" id="ProtNLM"/>
    </source>
</evidence>
<keyword evidence="1" id="KW-1133">Transmembrane helix</keyword>
<accession>A0A1U7CUY4</accession>
<organism evidence="2 3">
    <name type="scientific">Paludisphaera borealis</name>
    <dbReference type="NCBI Taxonomy" id="1387353"/>
    <lineage>
        <taxon>Bacteria</taxon>
        <taxon>Pseudomonadati</taxon>
        <taxon>Planctomycetota</taxon>
        <taxon>Planctomycetia</taxon>
        <taxon>Isosphaerales</taxon>
        <taxon>Isosphaeraceae</taxon>
        <taxon>Paludisphaera</taxon>
    </lineage>
</organism>
<evidence type="ECO:0000313" key="3">
    <source>
        <dbReference type="Proteomes" id="UP000186309"/>
    </source>
</evidence>
<sequence>MSKPAQRVETTVVDPTVAPAPGAGGWGWTLLLGVVLTAVYLSNRIDPIGSEDTAAGELLPMAIARGDGPYLDRFAPVLIDRGGGPLSWAMRRSHGHIISRYAIGPALVSLPLVAAQLAILDRIAPGWDRNPGRAFLRAGRMSKVATALIAALTAMAIHRLLRRLGVGPMAAPATLAVALGSNLWMIASQAPWEHSPAVLMLTLSMIFLTPPPTSPARLLLGGATTAMMVCCRPLDLIFAVALMLRVAFERPRALAWLLPGPILLGSALLAYNLWFFQSVMGGLSELEKLHPQLHGRDGTWSGSFAEGLAGTLFSPNRGLFVFCPWLVLALATLPATIGRLRSWPLGRWMLGALVVDLVMLSKYSVWWAGHSFGPRYWTDAMPIFAVLLGFGLEWAWAHSRLLVAGFVVTIVLAVTVQAIGAFCYPSSWNIAPIDVDHKPSRVWDWADSEVARGLREGRQPWSQINDPIWPTGR</sequence>
<keyword evidence="1" id="KW-0472">Membrane</keyword>
<reference evidence="3" key="1">
    <citation type="submission" date="2016-12" db="EMBL/GenBank/DDBJ databases">
        <title>Comparative genomics of four Isosphaeraceae planctomycetes: a common pool of plasmids and glycoside hydrolase genes.</title>
        <authorList>
            <person name="Ivanova A."/>
        </authorList>
    </citation>
    <scope>NUCLEOTIDE SEQUENCE [LARGE SCALE GENOMIC DNA]</scope>
    <source>
        <strain evidence="3">PX4</strain>
    </source>
</reference>
<feature type="transmembrane region" description="Helical" evidence="1">
    <location>
        <begin position="140"/>
        <end position="157"/>
    </location>
</feature>
<keyword evidence="1" id="KW-0812">Transmembrane</keyword>
<feature type="transmembrane region" description="Helical" evidence="1">
    <location>
        <begin position="401"/>
        <end position="422"/>
    </location>
</feature>
<feature type="transmembrane region" description="Helical" evidence="1">
    <location>
        <begin position="254"/>
        <end position="276"/>
    </location>
</feature>
<dbReference type="AlphaFoldDB" id="A0A1U7CUY4"/>
<feature type="transmembrane region" description="Helical" evidence="1">
    <location>
        <begin position="23"/>
        <end position="41"/>
    </location>
</feature>
<keyword evidence="3" id="KW-1185">Reference proteome</keyword>
<name>A0A1U7CUY4_9BACT</name>
<feature type="transmembrane region" description="Helical" evidence="1">
    <location>
        <begin position="101"/>
        <end position="120"/>
    </location>
</feature>
<feature type="transmembrane region" description="Helical" evidence="1">
    <location>
        <begin position="318"/>
        <end position="336"/>
    </location>
</feature>
<dbReference type="KEGG" id="pbor:BSF38_04297"/>
<gene>
    <name evidence="2" type="ORF">BSF38_04297</name>
</gene>
<dbReference type="RefSeq" id="WP_076349062.1">
    <property type="nucleotide sequence ID" value="NZ_CP019082.1"/>
</dbReference>